<accession>X0VIE9</accession>
<keyword evidence="1" id="KW-0472">Membrane</keyword>
<keyword evidence="1" id="KW-1133">Transmembrane helix</keyword>
<reference evidence="2" key="1">
    <citation type="journal article" date="2014" name="Front. Microbiol.">
        <title>High frequency of phylogenetically diverse reductive dehalogenase-homologous genes in deep subseafloor sedimentary metagenomes.</title>
        <authorList>
            <person name="Kawai M."/>
            <person name="Futagami T."/>
            <person name="Toyoda A."/>
            <person name="Takaki Y."/>
            <person name="Nishi S."/>
            <person name="Hori S."/>
            <person name="Arai W."/>
            <person name="Tsubouchi T."/>
            <person name="Morono Y."/>
            <person name="Uchiyama I."/>
            <person name="Ito T."/>
            <person name="Fujiyama A."/>
            <person name="Inagaki F."/>
            <person name="Takami H."/>
        </authorList>
    </citation>
    <scope>NUCLEOTIDE SEQUENCE</scope>
    <source>
        <strain evidence="2">Expedition CK06-06</strain>
    </source>
</reference>
<organism evidence="2">
    <name type="scientific">marine sediment metagenome</name>
    <dbReference type="NCBI Taxonomy" id="412755"/>
    <lineage>
        <taxon>unclassified sequences</taxon>
        <taxon>metagenomes</taxon>
        <taxon>ecological metagenomes</taxon>
    </lineage>
</organism>
<dbReference type="EMBL" id="BARS01035398">
    <property type="protein sequence ID" value="GAG18069.1"/>
    <property type="molecule type" value="Genomic_DNA"/>
</dbReference>
<feature type="transmembrane region" description="Helical" evidence="1">
    <location>
        <begin position="44"/>
        <end position="65"/>
    </location>
</feature>
<dbReference type="AlphaFoldDB" id="X0VIE9"/>
<protein>
    <submittedName>
        <fullName evidence="2">Uncharacterized protein</fullName>
    </submittedName>
</protein>
<keyword evidence="1" id="KW-0812">Transmembrane</keyword>
<evidence type="ECO:0000313" key="2">
    <source>
        <dbReference type="EMBL" id="GAG18069.1"/>
    </source>
</evidence>
<gene>
    <name evidence="2" type="ORF">S01H1_54538</name>
</gene>
<sequence length="92" mass="10333">MYLLGMRLYFPLPAAIFWVLVITAISVLVFQIVKFSQPVYEPLLVIEVLMLGIALHLIHIVPFYGMLATDPLRFLTILRSTAEAGIVLSDQS</sequence>
<comment type="caution">
    <text evidence="2">The sequence shown here is derived from an EMBL/GenBank/DDBJ whole genome shotgun (WGS) entry which is preliminary data.</text>
</comment>
<evidence type="ECO:0000256" key="1">
    <source>
        <dbReference type="SAM" id="Phobius"/>
    </source>
</evidence>
<proteinExistence type="predicted"/>
<name>X0VIE9_9ZZZZ</name>
<feature type="transmembrane region" description="Helical" evidence="1">
    <location>
        <begin position="12"/>
        <end position="32"/>
    </location>
</feature>
<feature type="non-terminal residue" evidence="2">
    <location>
        <position position="92"/>
    </location>
</feature>